<keyword evidence="1" id="KW-0472">Membrane</keyword>
<keyword evidence="1" id="KW-0812">Transmembrane</keyword>
<gene>
    <name evidence="3" type="ORF">HKI87_02g12540</name>
</gene>
<evidence type="ECO:0000256" key="1">
    <source>
        <dbReference type="SAM" id="Phobius"/>
    </source>
</evidence>
<feature type="chain" id="PRO_5043780367" evidence="2">
    <location>
        <begin position="23"/>
        <end position="270"/>
    </location>
</feature>
<evidence type="ECO:0000313" key="4">
    <source>
        <dbReference type="Proteomes" id="UP001472866"/>
    </source>
</evidence>
<dbReference type="EMBL" id="CP151502">
    <property type="protein sequence ID" value="WZN59728.1"/>
    <property type="molecule type" value="Genomic_DNA"/>
</dbReference>
<protein>
    <submittedName>
        <fullName evidence="3">Uncharacterized protein</fullName>
    </submittedName>
</protein>
<sequence length="270" mass="29556">MNRSALVLLLLIGVSGLASTSASEDDHHHDDHHEPCACRGRELGVGISCTSLNMLSVSAAIAYLEDTANNCNQTEACPGHYFLLQSHHDFCPHDVLPIAAEKALHDFEDYYEDCEIARQYDSKLTNCPQVDCHDKKAFTDAAAVLANNQCNVTCNSNICKGAIRTVLMAHDTCDEDDVPESVEKALHDYEEACEDYLCNSRTNVYDPRTEVCPGDSNNPYVKHDDGDDVKMDVLVGVVCGIGVVVLALAGFVAFLARREKAGRPVWKPLV</sequence>
<keyword evidence="1" id="KW-1133">Transmembrane helix</keyword>
<accession>A0AAX4P1E5</accession>
<dbReference type="Proteomes" id="UP001472866">
    <property type="component" value="Chromosome 02"/>
</dbReference>
<feature type="transmembrane region" description="Helical" evidence="1">
    <location>
        <begin position="233"/>
        <end position="256"/>
    </location>
</feature>
<name>A0AAX4P1E5_9CHLO</name>
<feature type="signal peptide" evidence="2">
    <location>
        <begin position="1"/>
        <end position="22"/>
    </location>
</feature>
<evidence type="ECO:0000313" key="3">
    <source>
        <dbReference type="EMBL" id="WZN59728.1"/>
    </source>
</evidence>
<keyword evidence="2" id="KW-0732">Signal</keyword>
<proteinExistence type="predicted"/>
<organism evidence="3 4">
    <name type="scientific">Chloropicon roscoffensis</name>
    <dbReference type="NCBI Taxonomy" id="1461544"/>
    <lineage>
        <taxon>Eukaryota</taxon>
        <taxon>Viridiplantae</taxon>
        <taxon>Chlorophyta</taxon>
        <taxon>Chloropicophyceae</taxon>
        <taxon>Chloropicales</taxon>
        <taxon>Chloropicaceae</taxon>
        <taxon>Chloropicon</taxon>
    </lineage>
</organism>
<evidence type="ECO:0000256" key="2">
    <source>
        <dbReference type="SAM" id="SignalP"/>
    </source>
</evidence>
<reference evidence="3 4" key="1">
    <citation type="submission" date="2024-03" db="EMBL/GenBank/DDBJ databases">
        <title>Complete genome sequence of the green alga Chloropicon roscoffensis RCC1871.</title>
        <authorList>
            <person name="Lemieux C."/>
            <person name="Pombert J.-F."/>
            <person name="Otis C."/>
            <person name="Turmel M."/>
        </authorList>
    </citation>
    <scope>NUCLEOTIDE SEQUENCE [LARGE SCALE GENOMIC DNA]</scope>
    <source>
        <strain evidence="3 4">RCC1871</strain>
    </source>
</reference>
<dbReference type="AlphaFoldDB" id="A0AAX4P1E5"/>
<keyword evidence="4" id="KW-1185">Reference proteome</keyword>